<dbReference type="Pfam" id="PF00072">
    <property type="entry name" value="Response_reg"/>
    <property type="match status" value="1"/>
</dbReference>
<dbReference type="InterPro" id="IPR011006">
    <property type="entry name" value="CheY-like_superfamily"/>
</dbReference>
<reference evidence="8 9" key="1">
    <citation type="submission" date="2020-01" db="EMBL/GenBank/DDBJ databases">
        <title>Vaginal microbiome of pregnant Indian women: Insights into the genome of dominants Lactobacillus species.</title>
        <authorList>
            <person name="Das B."/>
            <person name="Mehta O."/>
            <person name="Ghosh T.S."/>
            <person name="Kothidar A."/>
            <person name="Gowtham M.R."/>
            <person name="Mitra R."/>
            <person name="Kshetrapal P."/>
            <person name="Wadhwa N."/>
            <person name="Thiruvengadam R."/>
            <person name="Nair G.B."/>
            <person name="Bhatnagar S."/>
            <person name="Pore S."/>
        </authorList>
    </citation>
    <scope>NUCLEOTIDE SEQUENCE [LARGE SCALE GENOMIC DNA]</scope>
    <source>
        <strain evidence="8 9">Indica2</strain>
    </source>
</reference>
<sequence>MKVPVIICDDNLNMTVKLEKMLLISQELLNENEYGNQVILDIFKAKSFEEAYEYVVKNHIIFGLYFLDIELNDGKSKKTGIDLAEQIKKIDDQAKIIFVTNYQELAYLTYERRVGAVDCIIKTDNFDMQKRLNETLEKVMTNYTQLRKIEDTISYKLGTRIMTIDLDKVLYIETATVPHKLNIVKDNGVSFISGNLKKFEEDTSKLLRISQSCLINPKKVSQVDISKNEVIFLNGDIQKYSRRMRNYMKKWQNRM</sequence>
<dbReference type="GO" id="GO:0003677">
    <property type="term" value="F:DNA binding"/>
    <property type="evidence" value="ECO:0007669"/>
    <property type="project" value="InterPro"/>
</dbReference>
<keyword evidence="1" id="KW-0963">Cytoplasm</keyword>
<feature type="domain" description="HTH LytTR-type" evidence="7">
    <location>
        <begin position="153"/>
        <end position="255"/>
    </location>
</feature>
<feature type="modified residue" description="4-aspartylphosphate" evidence="5">
    <location>
        <position position="68"/>
    </location>
</feature>
<evidence type="ECO:0000313" key="8">
    <source>
        <dbReference type="EMBL" id="MYN52755.1"/>
    </source>
</evidence>
<protein>
    <submittedName>
        <fullName evidence="8">Response regulator</fullName>
    </submittedName>
</protein>
<dbReference type="AlphaFoldDB" id="A0A7X4HLE3"/>
<dbReference type="PANTHER" id="PTHR37299:SF3">
    <property type="entry name" value="STAGE 0 SPORULATION PROTEIN A HOMOLOG"/>
    <property type="match status" value="1"/>
</dbReference>
<evidence type="ECO:0000256" key="2">
    <source>
        <dbReference type="ARBA" id="ARBA00023012"/>
    </source>
</evidence>
<gene>
    <name evidence="8" type="ORF">GTK63_00170</name>
</gene>
<dbReference type="EMBL" id="WWFF01000001">
    <property type="protein sequence ID" value="MYN52755.1"/>
    <property type="molecule type" value="Genomic_DNA"/>
</dbReference>
<evidence type="ECO:0000259" key="7">
    <source>
        <dbReference type="PROSITE" id="PS50930"/>
    </source>
</evidence>
<dbReference type="Pfam" id="PF04397">
    <property type="entry name" value="LytTR"/>
    <property type="match status" value="1"/>
</dbReference>
<evidence type="ECO:0000259" key="6">
    <source>
        <dbReference type="PROSITE" id="PS50110"/>
    </source>
</evidence>
<dbReference type="InterPro" id="IPR046947">
    <property type="entry name" value="LytR-like"/>
</dbReference>
<evidence type="ECO:0000256" key="3">
    <source>
        <dbReference type="ARBA" id="ARBA00023159"/>
    </source>
</evidence>
<organism evidence="8 9">
    <name type="scientific">Lactobacillus crispatus</name>
    <dbReference type="NCBI Taxonomy" id="47770"/>
    <lineage>
        <taxon>Bacteria</taxon>
        <taxon>Bacillati</taxon>
        <taxon>Bacillota</taxon>
        <taxon>Bacilli</taxon>
        <taxon>Lactobacillales</taxon>
        <taxon>Lactobacillaceae</taxon>
        <taxon>Lactobacillus</taxon>
    </lineage>
</organism>
<keyword evidence="5" id="KW-0597">Phosphoprotein</keyword>
<accession>A0A7X4HLE3</accession>
<dbReference type="Gene3D" id="3.40.50.2300">
    <property type="match status" value="1"/>
</dbReference>
<dbReference type="GO" id="GO:0000156">
    <property type="term" value="F:phosphorelay response regulator activity"/>
    <property type="evidence" value="ECO:0007669"/>
    <property type="project" value="InterPro"/>
</dbReference>
<dbReference type="SMART" id="SM00850">
    <property type="entry name" value="LytTR"/>
    <property type="match status" value="1"/>
</dbReference>
<keyword evidence="2" id="KW-0902">Two-component regulatory system</keyword>
<dbReference type="PANTHER" id="PTHR37299">
    <property type="entry name" value="TRANSCRIPTIONAL REGULATOR-RELATED"/>
    <property type="match status" value="1"/>
</dbReference>
<dbReference type="InterPro" id="IPR007492">
    <property type="entry name" value="LytTR_DNA-bd_dom"/>
</dbReference>
<feature type="domain" description="Response regulatory" evidence="6">
    <location>
        <begin position="4"/>
        <end position="137"/>
    </location>
</feature>
<evidence type="ECO:0000256" key="1">
    <source>
        <dbReference type="ARBA" id="ARBA00022490"/>
    </source>
</evidence>
<comment type="caution">
    <text evidence="8">The sequence shown here is derived from an EMBL/GenBank/DDBJ whole genome shotgun (WGS) entry which is preliminary data.</text>
</comment>
<name>A0A7X4HLE3_9LACO</name>
<evidence type="ECO:0000256" key="4">
    <source>
        <dbReference type="ARBA" id="ARBA00037164"/>
    </source>
</evidence>
<dbReference type="SMART" id="SM00448">
    <property type="entry name" value="REC"/>
    <property type="match status" value="1"/>
</dbReference>
<dbReference type="Gene3D" id="2.40.50.1020">
    <property type="entry name" value="LytTr DNA-binding domain"/>
    <property type="match status" value="1"/>
</dbReference>
<dbReference type="Proteomes" id="UP000460132">
    <property type="component" value="Unassembled WGS sequence"/>
</dbReference>
<proteinExistence type="predicted"/>
<dbReference type="PROSITE" id="PS50110">
    <property type="entry name" value="RESPONSE_REGULATORY"/>
    <property type="match status" value="1"/>
</dbReference>
<dbReference type="InterPro" id="IPR001789">
    <property type="entry name" value="Sig_transdc_resp-reg_receiver"/>
</dbReference>
<dbReference type="RefSeq" id="WP_160810875.1">
    <property type="nucleotide sequence ID" value="NZ_WWFF01000001.1"/>
</dbReference>
<dbReference type="SUPFAM" id="SSF52172">
    <property type="entry name" value="CheY-like"/>
    <property type="match status" value="1"/>
</dbReference>
<dbReference type="PROSITE" id="PS50930">
    <property type="entry name" value="HTH_LYTTR"/>
    <property type="match status" value="1"/>
</dbReference>
<comment type="function">
    <text evidence="4">Required for high-level post-exponential phase expression of a series of secreted proteins.</text>
</comment>
<evidence type="ECO:0000313" key="9">
    <source>
        <dbReference type="Proteomes" id="UP000460132"/>
    </source>
</evidence>
<keyword evidence="3" id="KW-0010">Activator</keyword>
<evidence type="ECO:0000256" key="5">
    <source>
        <dbReference type="PROSITE-ProRule" id="PRU00169"/>
    </source>
</evidence>